<dbReference type="PANTHER" id="PTHR23055:SF178">
    <property type="entry name" value="NEUROCALCIN HOMOLOG"/>
    <property type="match status" value="1"/>
</dbReference>
<name>A0A1V9ZNL8_9STRA</name>
<evidence type="ECO:0000256" key="3">
    <source>
        <dbReference type="ARBA" id="ARBA00022723"/>
    </source>
</evidence>
<evidence type="ECO:0000313" key="9">
    <source>
        <dbReference type="Proteomes" id="UP000243217"/>
    </source>
</evidence>
<accession>A0A1V9ZNL8</accession>
<feature type="domain" description="EF-hand" evidence="7">
    <location>
        <begin position="1536"/>
        <end position="1571"/>
    </location>
</feature>
<feature type="domain" description="EF-hand" evidence="7">
    <location>
        <begin position="1971"/>
        <end position="2006"/>
    </location>
</feature>
<feature type="domain" description="EF-hand" evidence="7">
    <location>
        <begin position="396"/>
        <end position="431"/>
    </location>
</feature>
<keyword evidence="9" id="KW-1185">Reference proteome</keyword>
<feature type="domain" description="EF-hand" evidence="7">
    <location>
        <begin position="1778"/>
        <end position="1813"/>
    </location>
</feature>
<dbReference type="SUPFAM" id="SSF47473">
    <property type="entry name" value="EF-hand"/>
    <property type="match status" value="11"/>
</dbReference>
<feature type="domain" description="EF-hand" evidence="7">
    <location>
        <begin position="1882"/>
        <end position="1917"/>
    </location>
</feature>
<feature type="domain" description="EF-hand" evidence="7">
    <location>
        <begin position="848"/>
        <end position="883"/>
    </location>
</feature>
<comment type="caution">
    <text evidence="8">The sequence shown here is derived from an EMBL/GenBank/DDBJ whole genome shotgun (WGS) entry which is preliminary data.</text>
</comment>
<evidence type="ECO:0000256" key="1">
    <source>
        <dbReference type="ARBA" id="ARBA00006049"/>
    </source>
</evidence>
<feature type="domain" description="EF-hand" evidence="7">
    <location>
        <begin position="647"/>
        <end position="682"/>
    </location>
</feature>
<feature type="domain" description="EF-hand" evidence="7">
    <location>
        <begin position="1405"/>
        <end position="1440"/>
    </location>
</feature>
<feature type="domain" description="EF-hand" evidence="7">
    <location>
        <begin position="979"/>
        <end position="1014"/>
    </location>
</feature>
<evidence type="ECO:0000313" key="8">
    <source>
        <dbReference type="EMBL" id="OQR99579.1"/>
    </source>
</evidence>
<organism evidence="8 9">
    <name type="scientific">Thraustotheca clavata</name>
    <dbReference type="NCBI Taxonomy" id="74557"/>
    <lineage>
        <taxon>Eukaryota</taxon>
        <taxon>Sar</taxon>
        <taxon>Stramenopiles</taxon>
        <taxon>Oomycota</taxon>
        <taxon>Saprolegniomycetes</taxon>
        <taxon>Saprolegniales</taxon>
        <taxon>Achlyaceae</taxon>
        <taxon>Thraustotheca</taxon>
    </lineage>
</organism>
<dbReference type="Pfam" id="PF13499">
    <property type="entry name" value="EF-hand_7"/>
    <property type="match status" value="11"/>
</dbReference>
<dbReference type="PROSITE" id="PS00018">
    <property type="entry name" value="EF_HAND_1"/>
    <property type="match status" value="27"/>
</dbReference>
<keyword evidence="4" id="KW-0677">Repeat</keyword>
<keyword evidence="6" id="KW-0449">Lipoprotein</keyword>
<feature type="domain" description="EF-hand" evidence="7">
    <location>
        <begin position="757"/>
        <end position="792"/>
    </location>
</feature>
<keyword evidence="3" id="KW-0479">Metal-binding</keyword>
<gene>
    <name evidence="8" type="ORF">THRCLA_06454</name>
</gene>
<dbReference type="InterPro" id="IPR002048">
    <property type="entry name" value="EF_hand_dom"/>
</dbReference>
<dbReference type="InterPro" id="IPR018247">
    <property type="entry name" value="EF_Hand_1_Ca_BS"/>
</dbReference>
<evidence type="ECO:0000256" key="6">
    <source>
        <dbReference type="ARBA" id="ARBA00023288"/>
    </source>
</evidence>
<dbReference type="CDD" id="cd00051">
    <property type="entry name" value="EFh"/>
    <property type="match status" value="11"/>
</dbReference>
<dbReference type="SMART" id="SM00054">
    <property type="entry name" value="EFh"/>
    <property type="match status" value="32"/>
</dbReference>
<sequence>MASAVRRPMERSQICRVAISRHGIVRDLVLHPYMDVQDLCVCLCALFPSATSPLALKNDADTLFPISLLAREPQAFSAARKLQAHAHLHASSLELVCTGDNLEISYAELTKSLRVGYEPTLDLSEYSLSQLIECFRSAAPTGALDRTSFAKCLAHLNKREENSDVFARFFDLFDRDRNGIVDVVEFVSGLSVLVHGNRDEKIQATFALYDTNGDGYISLEEMTTYLTSVYLVVAELNPAVFLSNRVDPIQLGVITAQQCFEEADLNHDGWLSFHEFQQWYARTNQTAPHHGKALKNVRKQSQANASQPIKMKLTLDSVRDMTGLGEYTVQEMISMFPLHQSSCTQAEFAQIMQKVIRRQRKSLTEEVQALLDRLVLLFVQNGQIDLAELRTGLSILCKPDVDAVFALVDMNYDGSISLAEMQRYFVAIFRVLNGVTNIHVPLQPEVLAQCTASQMFQDFDFDRDGVISLEEFKAWYATPTVDVPKPEPLFPNHEAVGTITSAPPVMTLQTVGKLTNLSTRHPLDVFEILALYVNQDGVLDKTAFYHAFNRLMQGSTYDANSKEVIERLFRAFDSDGNGVIDFCELSSGLSLLCAGSQQDKIQAAFALYDVNKDGFISYSEMVSYLTAVFRVVDAFSITPLPLTPEKLAEITAADAFYGFDTNHDGQLSYQEFTLWYSTPVPSAPPAPTGGQAPVKPTSFDFQFLKEVRQLTCLGHYAVEDILEFFKASAKNGNLSKAQFFRCFNKLLTKTVTVPKPATKVMLERLFNIFDTDGNGTVDSKELAAGLSLLCGGSGDEKVTAAFALFDANGDGFISPEEMETYLASVFKIIFETAPHLPKQLGTNSPLTLAKATTAFCFETCDLNKDGKLSLAEFSAWYRNPSGKKAATTPSYSIQEAQTLLSLGNLSTHSLIQTVSKVGHKKVTANSLWGVIESTLQPANAKLAKNLIFRLFKMLETSFATRVMWPDVICGLSVLTKDSSQDKKVQAIFGLIDRNGDGMISKLELVRYYTSVFSTMYVLEPNKQSLLGGITAAELAEITATTTMDEADINRDNSISLEEFQRWYTKPSTSNLTLKDFRSITRLGELDVDDVFERFADFADDQGLISFERFQACLTGLVKEYDPVPPPSLSEIARRLFRAFDQDKNNLVDFSELASGLSVLCKGSRDLKVKAAFALYDFNGDGYISMDEMVRYLTSVFRVLYEISHKMAQETGASPEALGVATAKQAFLEADTNHDGKLNLEEFTQWYKKPLNPEAMAVATGKQLTLDQLKQLTNLVHFSAEEVFELFAEAADEDGNLNKKAFDSCFNQLIPTKTPAIEKFLNRLFNLFDSEASGVVDFSALSSGLSIMCGGSKEDKVKAAFALFDFNGDGYISQDEMTRYLHSVFQVLYEIGDDHRTKLGVSPLELAKATAQQAFDEADLNHDGKISLEEFKRWYQQPGLNRGEDLFSLQEARRLTKLERFPADHVFEVLAEAADSNGNLSKTAFILCFESHFLVQPSDARARVIIERLFDLFDADKNGFVDFSEITAGLTLLCGGARKEKVQAAFALYDFNHDGYISLDEMTRYLTAVFKVLYETDRSLHDKMQVSAEELALVTAEQAFLDADRDHDGKLSLDEFDVWYTQSNGVPKSKVPLPSLAKVRHLTNLHAYPPSDVVERFRKAAHETGKLSCKDFVDCLMQFSKSPNAVNQVKQVAERLFQVFDKDGNGYVDFTELGAGLSVLCGGTQEDKVRAAFDLYDLNHDGTISMEEMTVYLTSVFKVLYESSPETRDKMDGVSPEELGRVTAEQAFAEADTNHDGGLNFEEFRRWYLTPSTTGLNHIQVPAWVSLSTVKQLTRLEEFAPREVFAVFAQNVNEDNLLDRSSFEKSFDALIPIESMDDEAKHRLHLILDRLFELFDTDGNGFVDYAELASGLSVLCGGSKEERVKAAFDLYDLNHDGVISLDEMTRYLSAVFRILYETNPNHSSTEATPDELARITAEQCFEEADLNHDGKLTMEEFVQWYSKAIPMSENGSAIAIAGSEVGEEDEVSSTDNGGMERIRSLLKLDMYEVGDIFEIFAEAAPSGELTFAAFRQCFERIIELAGGYSSPQSKQEAAIIIRRLFRAFDSNQNNVVDFGELASGLSVLSGSSMDDKVLAAFRLYDVNGDGYISLDEMINYMTSIFKVMYETSDRAKDKMAVSPEELARVTATQCFKDADLNNDSRLSFEEFKKWCTASM</sequence>
<keyword evidence="5" id="KW-0106">Calcium</keyword>
<feature type="domain" description="EF-hand" evidence="7">
    <location>
        <begin position="251"/>
        <end position="286"/>
    </location>
</feature>
<feature type="domain" description="EF-hand" evidence="7">
    <location>
        <begin position="1217"/>
        <end position="1252"/>
    </location>
</feature>
<feature type="domain" description="EF-hand" evidence="7">
    <location>
        <begin position="1687"/>
        <end position="1722"/>
    </location>
</feature>
<dbReference type="PROSITE" id="PS50222">
    <property type="entry name" value="EF_HAND_2"/>
    <property type="match status" value="30"/>
</dbReference>
<feature type="domain" description="EF-hand" evidence="7">
    <location>
        <begin position="161"/>
        <end position="196"/>
    </location>
</feature>
<dbReference type="Proteomes" id="UP000243217">
    <property type="component" value="Unassembled WGS sequence"/>
</dbReference>
<feature type="domain" description="EF-hand" evidence="7">
    <location>
        <begin position="1500"/>
        <end position="1535"/>
    </location>
</feature>
<feature type="domain" description="EF-hand" evidence="7">
    <location>
        <begin position="2091"/>
        <end position="2126"/>
    </location>
</feature>
<feature type="domain" description="EF-hand" evidence="7">
    <location>
        <begin position="1590"/>
        <end position="1625"/>
    </location>
</feature>
<feature type="domain" description="EF-hand" evidence="7">
    <location>
        <begin position="2181"/>
        <end position="2214"/>
    </location>
</feature>
<feature type="domain" description="EF-hand" evidence="7">
    <location>
        <begin position="2127"/>
        <end position="2162"/>
    </location>
</feature>
<dbReference type="PANTHER" id="PTHR23055">
    <property type="entry name" value="CALCIUM BINDING PROTEINS"/>
    <property type="match status" value="1"/>
</dbReference>
<feature type="domain" description="EF-hand" evidence="7">
    <location>
        <begin position="1918"/>
        <end position="1953"/>
    </location>
</feature>
<evidence type="ECO:0000256" key="2">
    <source>
        <dbReference type="ARBA" id="ARBA00022707"/>
    </source>
</evidence>
<dbReference type="Gene3D" id="1.10.238.10">
    <property type="entry name" value="EF-hand"/>
    <property type="match status" value="11"/>
</dbReference>
<feature type="domain" description="EF-hand" evidence="7">
    <location>
        <begin position="1351"/>
        <end position="1386"/>
    </location>
</feature>
<dbReference type="InterPro" id="IPR011992">
    <property type="entry name" value="EF-hand-dom_pair"/>
</dbReference>
<feature type="domain" description="EF-hand" evidence="7">
    <location>
        <begin position="1315"/>
        <end position="1350"/>
    </location>
</feature>
<dbReference type="GO" id="GO:0005509">
    <property type="term" value="F:calcium ion binding"/>
    <property type="evidence" value="ECO:0007669"/>
    <property type="project" value="InterPro"/>
</dbReference>
<comment type="similarity">
    <text evidence="1">Belongs to the recoverin family.</text>
</comment>
<dbReference type="OrthoDB" id="191686at2759"/>
<feature type="domain" description="EF-hand" evidence="7">
    <location>
        <begin position="793"/>
        <end position="828"/>
    </location>
</feature>
<dbReference type="Pfam" id="PF13202">
    <property type="entry name" value="EF-hand_5"/>
    <property type="match status" value="2"/>
</dbReference>
<evidence type="ECO:0000259" key="7">
    <source>
        <dbReference type="PROSITE" id="PS50222"/>
    </source>
</evidence>
<keyword evidence="2" id="KW-0519">Myristate</keyword>
<reference evidence="8 9" key="1">
    <citation type="journal article" date="2014" name="Genome Biol. Evol.">
        <title>The secreted proteins of Achlya hypogyna and Thraustotheca clavata identify the ancestral oomycete secretome and reveal gene acquisitions by horizontal gene transfer.</title>
        <authorList>
            <person name="Misner I."/>
            <person name="Blouin N."/>
            <person name="Leonard G."/>
            <person name="Richards T.A."/>
            <person name="Lane C.E."/>
        </authorList>
    </citation>
    <scope>NUCLEOTIDE SEQUENCE [LARGE SCALE GENOMIC DNA]</scope>
    <source>
        <strain evidence="8 9">ATCC 34112</strain>
    </source>
</reference>
<feature type="domain" description="EF-hand" evidence="7">
    <location>
        <begin position="596"/>
        <end position="631"/>
    </location>
</feature>
<feature type="domain" description="EF-hand" evidence="7">
    <location>
        <begin position="1127"/>
        <end position="1162"/>
    </location>
</feature>
<feature type="domain" description="EF-hand" evidence="7">
    <location>
        <begin position="1723"/>
        <end position="1758"/>
    </location>
</feature>
<protein>
    <recommendedName>
        <fullName evidence="7">EF-hand domain-containing protein</fullName>
    </recommendedName>
</protein>
<proteinExistence type="inferred from homology"/>
<evidence type="ECO:0000256" key="4">
    <source>
        <dbReference type="ARBA" id="ARBA00022737"/>
    </source>
</evidence>
<dbReference type="Pfam" id="PF13405">
    <property type="entry name" value="EF-hand_6"/>
    <property type="match status" value="2"/>
</dbReference>
<evidence type="ECO:0000256" key="5">
    <source>
        <dbReference type="ARBA" id="ARBA00022837"/>
    </source>
</evidence>
<dbReference type="Pfam" id="PF13833">
    <property type="entry name" value="EF-hand_8"/>
    <property type="match status" value="3"/>
</dbReference>
<dbReference type="InterPro" id="IPR028846">
    <property type="entry name" value="Recoverin"/>
</dbReference>
<dbReference type="STRING" id="74557.A0A1V9ZNL8"/>
<feature type="domain" description="EF-hand" evidence="7">
    <location>
        <begin position="197"/>
        <end position="232"/>
    </location>
</feature>
<dbReference type="PRINTS" id="PR00450">
    <property type="entry name" value="RECOVERIN"/>
</dbReference>
<feature type="domain" description="EF-hand" evidence="7">
    <location>
        <begin position="454"/>
        <end position="482"/>
    </location>
</feature>
<feature type="domain" description="EF-hand" evidence="7">
    <location>
        <begin position="560"/>
        <end position="595"/>
    </location>
</feature>
<dbReference type="EMBL" id="JNBS01001796">
    <property type="protein sequence ID" value="OQR99579.1"/>
    <property type="molecule type" value="Genomic_DNA"/>
</dbReference>
<feature type="domain" description="EF-hand" evidence="7">
    <location>
        <begin position="1163"/>
        <end position="1198"/>
    </location>
</feature>